<dbReference type="AlphaFoldDB" id="A0A374MN09"/>
<proteinExistence type="predicted"/>
<dbReference type="EMBL" id="QSOF01000028">
    <property type="protein sequence ID" value="RGI72836.1"/>
    <property type="molecule type" value="Genomic_DNA"/>
</dbReference>
<organism evidence="1">
    <name type="scientific">Bacteroides uniformis</name>
    <dbReference type="NCBI Taxonomy" id="820"/>
    <lineage>
        <taxon>Bacteria</taxon>
        <taxon>Pseudomonadati</taxon>
        <taxon>Bacteroidota</taxon>
        <taxon>Bacteroidia</taxon>
        <taxon>Bacteroidales</taxon>
        <taxon>Bacteroidaceae</taxon>
        <taxon>Bacteroides</taxon>
    </lineage>
</organism>
<sequence>MIDDYIGIGGNAVEQEANEGIADIPGNRTLMVNQMTAEEPGVPEIVDHLYTIEDVFKYFDPNIDVNFLDKEGQGVTENFQFSNVGDFSVKSMTQRSPFLNNLSIRKEFYEKVVKQLRSNKVLQRVIANNDTKAAMLIILKELKKQVEESL</sequence>
<dbReference type="Proteomes" id="UP000263754">
    <property type="component" value="Unassembled WGS sequence"/>
</dbReference>
<dbReference type="RefSeq" id="WP_117963622.1">
    <property type="nucleotide sequence ID" value="NZ_QSOF01000028.1"/>
</dbReference>
<gene>
    <name evidence="1" type="ORF">DXD90_16630</name>
</gene>
<name>A0A374MN09_BACUN</name>
<comment type="caution">
    <text evidence="1">The sequence shown here is derived from an EMBL/GenBank/DDBJ whole genome shotgun (WGS) entry which is preliminary data.</text>
</comment>
<evidence type="ECO:0000313" key="1">
    <source>
        <dbReference type="EMBL" id="RGI72836.1"/>
    </source>
</evidence>
<reference evidence="1" key="1">
    <citation type="submission" date="2018-08" db="EMBL/GenBank/DDBJ databases">
        <title>A genome reference for cultivated species of the human gut microbiota.</title>
        <authorList>
            <person name="Zou Y."/>
            <person name="Xue W."/>
            <person name="Luo G."/>
        </authorList>
    </citation>
    <scope>NUCLEOTIDE SEQUENCE [LARGE SCALE GENOMIC DNA]</scope>
    <source>
        <strain evidence="1">TM10-17</strain>
    </source>
</reference>
<protein>
    <submittedName>
        <fullName evidence="1">Uncharacterized protein</fullName>
    </submittedName>
</protein>
<accession>A0A374MN09</accession>